<proteinExistence type="predicted"/>
<feature type="region of interest" description="Disordered" evidence="1">
    <location>
        <begin position="429"/>
        <end position="463"/>
    </location>
</feature>
<evidence type="ECO:0000256" key="1">
    <source>
        <dbReference type="SAM" id="MobiDB-lite"/>
    </source>
</evidence>
<reference evidence="2" key="1">
    <citation type="journal article" date="2023" name="Mol. Phylogenet. Evol.">
        <title>Genome-scale phylogeny and comparative genomics of the fungal order Sordariales.</title>
        <authorList>
            <person name="Hensen N."/>
            <person name="Bonometti L."/>
            <person name="Westerberg I."/>
            <person name="Brannstrom I.O."/>
            <person name="Guillou S."/>
            <person name="Cros-Aarteil S."/>
            <person name="Calhoun S."/>
            <person name="Haridas S."/>
            <person name="Kuo A."/>
            <person name="Mondo S."/>
            <person name="Pangilinan J."/>
            <person name="Riley R."/>
            <person name="LaButti K."/>
            <person name="Andreopoulos B."/>
            <person name="Lipzen A."/>
            <person name="Chen C."/>
            <person name="Yan M."/>
            <person name="Daum C."/>
            <person name="Ng V."/>
            <person name="Clum A."/>
            <person name="Steindorff A."/>
            <person name="Ohm R.A."/>
            <person name="Martin F."/>
            <person name="Silar P."/>
            <person name="Natvig D.O."/>
            <person name="Lalanne C."/>
            <person name="Gautier V."/>
            <person name="Ament-Velasquez S.L."/>
            <person name="Kruys A."/>
            <person name="Hutchinson M.I."/>
            <person name="Powell A.J."/>
            <person name="Barry K."/>
            <person name="Miller A.N."/>
            <person name="Grigoriev I.V."/>
            <person name="Debuchy R."/>
            <person name="Gladieux P."/>
            <person name="Hiltunen Thoren M."/>
            <person name="Johannesson H."/>
        </authorList>
    </citation>
    <scope>NUCLEOTIDE SEQUENCE</scope>
    <source>
        <strain evidence="2">CBS 315.58</strain>
    </source>
</reference>
<dbReference type="AlphaFoldDB" id="A0AAN6XNS4"/>
<feature type="region of interest" description="Disordered" evidence="1">
    <location>
        <begin position="589"/>
        <end position="625"/>
    </location>
</feature>
<name>A0AAN6XNS4_9PEZI</name>
<evidence type="ECO:0000313" key="3">
    <source>
        <dbReference type="Proteomes" id="UP001303160"/>
    </source>
</evidence>
<protein>
    <submittedName>
        <fullName evidence="2">Uncharacterized protein</fullName>
    </submittedName>
</protein>
<accession>A0AAN6XNS4</accession>
<gene>
    <name evidence="2" type="ORF">QBC40DRAFT_294354</name>
</gene>
<keyword evidence="3" id="KW-1185">Reference proteome</keyword>
<comment type="caution">
    <text evidence="2">The sequence shown here is derived from an EMBL/GenBank/DDBJ whole genome shotgun (WGS) entry which is preliminary data.</text>
</comment>
<sequence length="693" mass="77268">MRSRASKQQRQTNEEMAQAVAKTYAPRGCHDLKLVYRRWAEWYAQALNDRVRESLADYRCVHKFPGHQRPCRHESDALIWLVESTIGEVMNSTDVVYEAHLDPSMVLWGDVPWGLGPHRLDDTGDKGPLSKKYGITEYPLYLEMPYQKVSVLGKKWSAMTAKLELQRGFPGKALRYLIDIYLNSAAAKMEDNDLTGNAWGDINSNPDDEFQLETNWGDLDEETAAIFGQQLLESLQADPVTDGFAMPALEVPQQGNMYPADDGHSMLAETQSTSSGVVPPPGQRRILKPYLRKPSPRPQSLSPAAPMDPPRGLDFAEQTVVSPNPFRRPLHLPPGPGNPAQWPRSQAQPRSPAQPLVEQHIAHEAPFHSPMAPNVSPQPVVGQRQHVAGSQHGLHMRQMLQHIEVLQQQRHEERQVIQQAHPKQTIPGQPFAPQSSHQHFHAGGQQSPFGPGLPQHSLLQRRGSRQPSPLLLHLQRAGPRMQHANLDNDYNARVPEARPDYHSDMGISPVDLNTAHGASPPTPVSRLWDGGSITDLINHSLHQVLSGPEFSNRQLNCGDLQSICSNAIRQGFIGLAGIDPDRTRVRPGGPLAPYNRNGVPSQNVVPGQQSMQQRPGTAQTPRQEDGRLECLGCKKEGKETWLKPNSFDRHYKTFHQNEEHQGTFQSTGCREGWMVTREIQGSHPLTSKDQQGG</sequence>
<organism evidence="2 3">
    <name type="scientific">Triangularia verruculosa</name>
    <dbReference type="NCBI Taxonomy" id="2587418"/>
    <lineage>
        <taxon>Eukaryota</taxon>
        <taxon>Fungi</taxon>
        <taxon>Dikarya</taxon>
        <taxon>Ascomycota</taxon>
        <taxon>Pezizomycotina</taxon>
        <taxon>Sordariomycetes</taxon>
        <taxon>Sordariomycetidae</taxon>
        <taxon>Sordariales</taxon>
        <taxon>Podosporaceae</taxon>
        <taxon>Triangularia</taxon>
    </lineage>
</organism>
<evidence type="ECO:0000313" key="2">
    <source>
        <dbReference type="EMBL" id="KAK4202981.1"/>
    </source>
</evidence>
<feature type="compositionally biased region" description="Basic residues" evidence="1">
    <location>
        <begin position="285"/>
        <end position="295"/>
    </location>
</feature>
<dbReference type="Proteomes" id="UP001303160">
    <property type="component" value="Unassembled WGS sequence"/>
</dbReference>
<feature type="compositionally biased region" description="Polar residues" evidence="1">
    <location>
        <begin position="598"/>
        <end position="621"/>
    </location>
</feature>
<feature type="region of interest" description="Disordered" evidence="1">
    <location>
        <begin position="255"/>
        <end position="354"/>
    </location>
</feature>
<reference evidence="2" key="2">
    <citation type="submission" date="2023-05" db="EMBL/GenBank/DDBJ databases">
        <authorList>
            <consortium name="Lawrence Berkeley National Laboratory"/>
            <person name="Steindorff A."/>
            <person name="Hensen N."/>
            <person name="Bonometti L."/>
            <person name="Westerberg I."/>
            <person name="Brannstrom I.O."/>
            <person name="Guillou S."/>
            <person name="Cros-Aarteil S."/>
            <person name="Calhoun S."/>
            <person name="Haridas S."/>
            <person name="Kuo A."/>
            <person name="Mondo S."/>
            <person name="Pangilinan J."/>
            <person name="Riley R."/>
            <person name="Labutti K."/>
            <person name="Andreopoulos B."/>
            <person name="Lipzen A."/>
            <person name="Chen C."/>
            <person name="Yanf M."/>
            <person name="Daum C."/>
            <person name="Ng V."/>
            <person name="Clum A."/>
            <person name="Ohm R."/>
            <person name="Martin F."/>
            <person name="Silar P."/>
            <person name="Natvig D."/>
            <person name="Lalanne C."/>
            <person name="Gautier V."/>
            <person name="Ament-Velasquez S.L."/>
            <person name="Kruys A."/>
            <person name="Hutchinson M.I."/>
            <person name="Powell A.J."/>
            <person name="Barry K."/>
            <person name="Miller A.N."/>
            <person name="Grigoriev I.V."/>
            <person name="Debuchy R."/>
            <person name="Gladieux P."/>
            <person name="Thoren M.H."/>
            <person name="Johannesson H."/>
        </authorList>
    </citation>
    <scope>NUCLEOTIDE SEQUENCE</scope>
    <source>
        <strain evidence="2">CBS 315.58</strain>
    </source>
</reference>
<feature type="region of interest" description="Disordered" evidence="1">
    <location>
        <begin position="481"/>
        <end position="526"/>
    </location>
</feature>
<dbReference type="EMBL" id="MU863893">
    <property type="protein sequence ID" value="KAK4202981.1"/>
    <property type="molecule type" value="Genomic_DNA"/>
</dbReference>